<dbReference type="GeneID" id="115891792"/>
<dbReference type="GO" id="GO:0005524">
    <property type="term" value="F:ATP binding"/>
    <property type="evidence" value="ECO:0007669"/>
    <property type="project" value="InterPro"/>
</dbReference>
<dbReference type="Proteomes" id="UP000504635">
    <property type="component" value="Unplaced"/>
</dbReference>
<proteinExistence type="predicted"/>
<accession>A0A6J2YZG2</accession>
<dbReference type="OrthoDB" id="4062651at2759"/>
<feature type="domain" description="Protein kinase" evidence="2">
    <location>
        <begin position="22"/>
        <end position="326"/>
    </location>
</feature>
<dbReference type="PROSITE" id="PS00108">
    <property type="entry name" value="PROTEIN_KINASE_ST"/>
    <property type="match status" value="1"/>
</dbReference>
<organism evidence="3 4">
    <name type="scientific">Sitophilus oryzae</name>
    <name type="common">Rice weevil</name>
    <name type="synonym">Curculio oryzae</name>
    <dbReference type="NCBI Taxonomy" id="7048"/>
    <lineage>
        <taxon>Eukaryota</taxon>
        <taxon>Metazoa</taxon>
        <taxon>Ecdysozoa</taxon>
        <taxon>Arthropoda</taxon>
        <taxon>Hexapoda</taxon>
        <taxon>Insecta</taxon>
        <taxon>Pterygota</taxon>
        <taxon>Neoptera</taxon>
        <taxon>Endopterygota</taxon>
        <taxon>Coleoptera</taxon>
        <taxon>Polyphaga</taxon>
        <taxon>Cucujiformia</taxon>
        <taxon>Curculionidae</taxon>
        <taxon>Dryophthorinae</taxon>
        <taxon>Sitophilus</taxon>
    </lineage>
</organism>
<dbReference type="KEGG" id="soy:115891792"/>
<dbReference type="PROSITE" id="PS50011">
    <property type="entry name" value="PROTEIN_KINASE_DOM"/>
    <property type="match status" value="1"/>
</dbReference>
<dbReference type="SMART" id="SM00220">
    <property type="entry name" value="S_TKc"/>
    <property type="match status" value="1"/>
</dbReference>
<dbReference type="Pfam" id="PF03066">
    <property type="entry name" value="Nucleoplasmin"/>
    <property type="match status" value="1"/>
</dbReference>
<protein>
    <submittedName>
        <fullName evidence="4">Lymphokine-activated killer T-cell-originated protein kinase-like</fullName>
    </submittedName>
</protein>
<dbReference type="InterPro" id="IPR000719">
    <property type="entry name" value="Prot_kinase_dom"/>
</dbReference>
<dbReference type="InterPro" id="IPR024057">
    <property type="entry name" value="Nucleoplasmin_core_dom"/>
</dbReference>
<dbReference type="FunCoup" id="A0A6J2YZG2">
    <property type="interactions" value="119"/>
</dbReference>
<dbReference type="RefSeq" id="XP_030768210.1">
    <property type="nucleotide sequence ID" value="XM_030912350.1"/>
</dbReference>
<dbReference type="Pfam" id="PF00069">
    <property type="entry name" value="Pkinase"/>
    <property type="match status" value="1"/>
</dbReference>
<dbReference type="InterPro" id="IPR036824">
    <property type="entry name" value="Nucleoplasmin_core_dom_sf"/>
</dbReference>
<dbReference type="InterPro" id="IPR011009">
    <property type="entry name" value="Kinase-like_dom_sf"/>
</dbReference>
<dbReference type="PANTHER" id="PTHR44329">
    <property type="entry name" value="SERINE/THREONINE-PROTEIN KINASE TNNI3K-RELATED"/>
    <property type="match status" value="1"/>
</dbReference>
<keyword evidence="3" id="KW-1185">Reference proteome</keyword>
<dbReference type="SUPFAM" id="SSF69203">
    <property type="entry name" value="Nucleoplasmin-like core domain"/>
    <property type="match status" value="1"/>
</dbReference>
<evidence type="ECO:0000259" key="2">
    <source>
        <dbReference type="PROSITE" id="PS50011"/>
    </source>
</evidence>
<evidence type="ECO:0000313" key="4">
    <source>
        <dbReference type="RefSeq" id="XP_030768210.1"/>
    </source>
</evidence>
<dbReference type="SUPFAM" id="SSF56112">
    <property type="entry name" value="Protein kinase-like (PK-like)"/>
    <property type="match status" value="1"/>
</dbReference>
<dbReference type="InterPro" id="IPR051681">
    <property type="entry name" value="Ser/Thr_Kinases-Pseudokinases"/>
</dbReference>
<dbReference type="AlphaFoldDB" id="A0A6J2YZG2"/>
<dbReference type="Gene3D" id="2.60.120.340">
    <property type="entry name" value="Nucleoplasmin core domain"/>
    <property type="match status" value="1"/>
</dbReference>
<reference evidence="4" key="1">
    <citation type="submission" date="2025-08" db="UniProtKB">
        <authorList>
            <consortium name="RefSeq"/>
        </authorList>
    </citation>
    <scope>IDENTIFICATION</scope>
    <source>
        <tissue evidence="4">Gonads</tissue>
    </source>
</reference>
<dbReference type="InterPro" id="IPR008271">
    <property type="entry name" value="Ser/Thr_kinase_AS"/>
</dbReference>
<dbReference type="Gene3D" id="3.30.200.20">
    <property type="entry name" value="Phosphorylase Kinase, domain 1"/>
    <property type="match status" value="1"/>
</dbReference>
<dbReference type="Gene3D" id="1.10.510.10">
    <property type="entry name" value="Transferase(Phosphotransferase) domain 1"/>
    <property type="match status" value="1"/>
</dbReference>
<sequence>MEYCTPKKPDLSLLRKIQIPPSPCMKKIGFGTGIAVYELERSPAFNKFRSPWAIKKLIRRNKNNNAIQERLRNEADILRKLVHPNVVGFRAFLENKDGNNILAMEECSSSLGDMIETRSDDEGGPFSPELITKVAQDVAQALNYLHNTALIMHCDVKSYNVLIKGDFVICKLCDFGTCLPLTKNGNINNEKAPGGEYIGTQAWSAPEVLSYPQIITSKADIYSFGLVIWEMIALCPPVTEDVADSLENCTNMDVEEFDKLLEKMSARSRPPLPTDVELGNKYDKILEIYYCCTDEKMERRPPSEDLVFTRRLVTCKSPEIQNHPQFKMADEYFFALTLKGKNSTEVWDPEAKGAAADDYQGGHKLIIKHALLGPEAADGEDNVVQVEAMTWKDSVKIPIAVLKAGANRQVLLDLSFPDPPVTFTLIQGNGPVHISGHHLIGGPIEEYEDMDEMEEEMIEDDEGEEGAFLGNSLRNKLGKKLGNFIASKLEEEEDEEPKSKKAKTSNNTKGKSPVKNNKAKK</sequence>
<evidence type="ECO:0000313" key="3">
    <source>
        <dbReference type="Proteomes" id="UP000504635"/>
    </source>
</evidence>
<dbReference type="InParanoid" id="A0A6J2YZG2"/>
<gene>
    <name evidence="4" type="primary">LOC115891792</name>
</gene>
<evidence type="ECO:0000256" key="1">
    <source>
        <dbReference type="SAM" id="MobiDB-lite"/>
    </source>
</evidence>
<dbReference type="GO" id="GO:0004674">
    <property type="term" value="F:protein serine/threonine kinase activity"/>
    <property type="evidence" value="ECO:0007669"/>
    <property type="project" value="TreeGrafter"/>
</dbReference>
<feature type="region of interest" description="Disordered" evidence="1">
    <location>
        <begin position="488"/>
        <end position="521"/>
    </location>
</feature>
<name>A0A6J2YZG2_SITOR</name>